<evidence type="ECO:0000313" key="2">
    <source>
        <dbReference type="Proteomes" id="UP001597083"/>
    </source>
</evidence>
<dbReference type="Proteomes" id="UP001597083">
    <property type="component" value="Unassembled WGS sequence"/>
</dbReference>
<keyword evidence="2" id="KW-1185">Reference proteome</keyword>
<dbReference type="InterPro" id="IPR015943">
    <property type="entry name" value="WD40/YVTN_repeat-like_dom_sf"/>
</dbReference>
<feature type="non-terminal residue" evidence="1">
    <location>
        <position position="1"/>
    </location>
</feature>
<evidence type="ECO:0000313" key="1">
    <source>
        <dbReference type="EMBL" id="MFD0851994.1"/>
    </source>
</evidence>
<dbReference type="EMBL" id="JBHTIR010000966">
    <property type="protein sequence ID" value="MFD0851994.1"/>
    <property type="molecule type" value="Genomic_DNA"/>
</dbReference>
<dbReference type="InterPro" id="IPR011044">
    <property type="entry name" value="Quino_amine_DH_bsu"/>
</dbReference>
<reference evidence="2" key="1">
    <citation type="journal article" date="2019" name="Int. J. Syst. Evol. Microbiol.">
        <title>The Global Catalogue of Microorganisms (GCM) 10K type strain sequencing project: providing services to taxonomists for standard genome sequencing and annotation.</title>
        <authorList>
            <consortium name="The Broad Institute Genomics Platform"/>
            <consortium name="The Broad Institute Genome Sequencing Center for Infectious Disease"/>
            <person name="Wu L."/>
            <person name="Ma J."/>
        </authorList>
    </citation>
    <scope>NUCLEOTIDE SEQUENCE [LARGE SCALE GENOMIC DNA]</scope>
    <source>
        <strain evidence="2">JCM 31696</strain>
    </source>
</reference>
<sequence length="185" mass="19887">PLVLSPGGLGAVLLEGRRLGLYEHGRRAITTELKGAEDIWFSRPHISHDGRFVMQGGTLWDASGGREDPLMHHATAGAECTGDTRFAFTSDNSALRCVGQDGLVRTLDVSDVTRAANPRGAPRFSQFAVSADRSTIAIGTSSGMIVRSVTDPSEQSEFRVTEAYSPAGALRRNEYVRLSADGRLL</sequence>
<dbReference type="SUPFAM" id="SSF50969">
    <property type="entry name" value="YVTN repeat-like/Quinoprotein amine dehydrogenase"/>
    <property type="match status" value="1"/>
</dbReference>
<protein>
    <submittedName>
        <fullName evidence="1">Uncharacterized protein</fullName>
    </submittedName>
</protein>
<dbReference type="Gene3D" id="2.130.10.10">
    <property type="entry name" value="YVTN repeat-like/Quinoprotein amine dehydrogenase"/>
    <property type="match status" value="1"/>
</dbReference>
<organism evidence="1 2">
    <name type="scientific">Actinomadura adrarensis</name>
    <dbReference type="NCBI Taxonomy" id="1819600"/>
    <lineage>
        <taxon>Bacteria</taxon>
        <taxon>Bacillati</taxon>
        <taxon>Actinomycetota</taxon>
        <taxon>Actinomycetes</taxon>
        <taxon>Streptosporangiales</taxon>
        <taxon>Thermomonosporaceae</taxon>
        <taxon>Actinomadura</taxon>
    </lineage>
</organism>
<name>A0ABW3CDI8_9ACTN</name>
<accession>A0ABW3CDI8</accession>
<proteinExistence type="predicted"/>
<comment type="caution">
    <text evidence="1">The sequence shown here is derived from an EMBL/GenBank/DDBJ whole genome shotgun (WGS) entry which is preliminary data.</text>
</comment>
<feature type="non-terminal residue" evidence="1">
    <location>
        <position position="185"/>
    </location>
</feature>
<gene>
    <name evidence="1" type="ORF">ACFQ07_07160</name>
</gene>